<feature type="transmembrane region" description="Helical" evidence="9">
    <location>
        <begin position="211"/>
        <end position="229"/>
    </location>
</feature>
<dbReference type="PANTHER" id="PTHR32024">
    <property type="entry name" value="TRK SYSTEM POTASSIUM UPTAKE PROTEIN TRKG-RELATED"/>
    <property type="match status" value="1"/>
</dbReference>
<proteinExistence type="inferred from homology"/>
<evidence type="ECO:0000313" key="11">
    <source>
        <dbReference type="Proteomes" id="UP000015480"/>
    </source>
</evidence>
<evidence type="ECO:0000256" key="7">
    <source>
        <dbReference type="ARBA" id="ARBA00023065"/>
    </source>
</evidence>
<organism evidence="10 11">
    <name type="scientific">Paracoccus aminophilus JCM 7686</name>
    <dbReference type="NCBI Taxonomy" id="1367847"/>
    <lineage>
        <taxon>Bacteria</taxon>
        <taxon>Pseudomonadati</taxon>
        <taxon>Pseudomonadota</taxon>
        <taxon>Alphaproteobacteria</taxon>
        <taxon>Rhodobacterales</taxon>
        <taxon>Paracoccaceae</taxon>
        <taxon>Paracoccus</taxon>
    </lineage>
</organism>
<feature type="transmembrane region" description="Helical" evidence="9">
    <location>
        <begin position="300"/>
        <end position="318"/>
    </location>
</feature>
<keyword evidence="8 9" id="KW-0472">Membrane</keyword>
<evidence type="ECO:0000256" key="2">
    <source>
        <dbReference type="ARBA" id="ARBA00009137"/>
    </source>
</evidence>
<name>S5XWB4_PARAH</name>
<evidence type="ECO:0000256" key="1">
    <source>
        <dbReference type="ARBA" id="ARBA00004651"/>
    </source>
</evidence>
<dbReference type="EMBL" id="CP006650">
    <property type="protein sequence ID" value="AGT07690.1"/>
    <property type="molecule type" value="Genomic_DNA"/>
</dbReference>
<protein>
    <submittedName>
        <fullName evidence="10">Trk system potassium uptake protein TrkH</fullName>
    </submittedName>
</protein>
<dbReference type="GO" id="GO:0030001">
    <property type="term" value="P:metal ion transport"/>
    <property type="evidence" value="ECO:0007669"/>
    <property type="project" value="UniProtKB-ARBA"/>
</dbReference>
<keyword evidence="7" id="KW-0406">Ion transport</keyword>
<dbReference type="Pfam" id="PF02386">
    <property type="entry name" value="TrkH"/>
    <property type="match status" value="1"/>
</dbReference>
<dbReference type="InterPro" id="IPR003445">
    <property type="entry name" value="Cat_transpt"/>
</dbReference>
<dbReference type="PATRIC" id="fig|1367847.3.peg.532"/>
<feature type="transmembrane region" description="Helical" evidence="9">
    <location>
        <begin position="338"/>
        <end position="358"/>
    </location>
</feature>
<feature type="transmembrane region" description="Helical" evidence="9">
    <location>
        <begin position="132"/>
        <end position="152"/>
    </location>
</feature>
<comment type="similarity">
    <text evidence="2">Belongs to the TrkH potassium transport family.</text>
</comment>
<keyword evidence="11" id="KW-1185">Reference proteome</keyword>
<dbReference type="STRING" id="1367847.JCM7686_0581"/>
<keyword evidence="3" id="KW-0813">Transport</keyword>
<feature type="transmembrane region" description="Helical" evidence="9">
    <location>
        <begin position="44"/>
        <end position="62"/>
    </location>
</feature>
<evidence type="ECO:0000313" key="10">
    <source>
        <dbReference type="EMBL" id="AGT07690.1"/>
    </source>
</evidence>
<dbReference type="AlphaFoldDB" id="S5XWB4"/>
<dbReference type="RefSeq" id="WP_020949329.1">
    <property type="nucleotide sequence ID" value="NC_022041.1"/>
</dbReference>
<keyword evidence="5 9" id="KW-0812">Transmembrane</keyword>
<comment type="subcellular location">
    <subcellularLocation>
        <location evidence="1">Cell membrane</location>
        <topology evidence="1">Multi-pass membrane protein</topology>
    </subcellularLocation>
</comment>
<dbReference type="HOGENOM" id="CLU_030708_0_1_5"/>
<sequence length="541" mass="57001">MTILNRLPLLVILAGIGTALMLIPASYAAVLGQEKLADIFRMSALVLMVLIVVTGIASAAAPRGDTTRTLLLTVIGVMTILPALFAVPVMVALPDTGFFNAWWEMVSCLTTTGASLYSPDRVAEPLHLWRGIVGWMGGLFILASATAILAPLRIGGFELMSDAYGEDSRRQRAAARAGGRASGQSFSSSPAFNTELIDPVSRVLRIGKTVLPIYAVLTLALWIILLMLGDPGLVALMRAMGTISTSGITPLGAGTGQYSGLGGEVVVVLFMLPALSRRFWPGGGELRASELWRDDPELRLAALVVLGVAFVLFARHFIGAVEISRNQPEDLRSSFDSALVAGWGGLFNALSYLTTTGWNSGSWQGARSWSGLTSPGLILAGLAMMGGGVATAAGGVKLLRIYALLAHAEREMEKLIHPNSVAGGGRMARRLRTEGAFLAFIFFMLFAISIAVVVALISLQRIEFESATILAVSALTNTGPLAGAIPLTPTFEGSAGAAGAPWAGWAGLPDFTKAVLAGAMIVGRIETLAILALFNPEIWRR</sequence>
<feature type="transmembrane region" description="Helical" evidence="9">
    <location>
        <begin position="69"/>
        <end position="93"/>
    </location>
</feature>
<feature type="transmembrane region" description="Helical" evidence="9">
    <location>
        <begin position="514"/>
        <end position="534"/>
    </location>
</feature>
<evidence type="ECO:0000256" key="3">
    <source>
        <dbReference type="ARBA" id="ARBA00022448"/>
    </source>
</evidence>
<evidence type="ECO:0000256" key="8">
    <source>
        <dbReference type="ARBA" id="ARBA00023136"/>
    </source>
</evidence>
<evidence type="ECO:0000256" key="4">
    <source>
        <dbReference type="ARBA" id="ARBA00022475"/>
    </source>
</evidence>
<dbReference type="KEGG" id="pami:JCM7686_0581"/>
<evidence type="ECO:0000256" key="6">
    <source>
        <dbReference type="ARBA" id="ARBA00022989"/>
    </source>
</evidence>
<dbReference type="GO" id="GO:0005886">
    <property type="term" value="C:plasma membrane"/>
    <property type="evidence" value="ECO:0007669"/>
    <property type="project" value="UniProtKB-SubCell"/>
</dbReference>
<keyword evidence="4" id="KW-1003">Cell membrane</keyword>
<gene>
    <name evidence="10" type="ORF">JCM7686_0581</name>
</gene>
<evidence type="ECO:0000256" key="5">
    <source>
        <dbReference type="ARBA" id="ARBA00022692"/>
    </source>
</evidence>
<reference evidence="10 11" key="1">
    <citation type="journal article" date="2014" name="BMC Genomics">
        <title>Architecture and functions of a multipartite genome of the methylotrophic bacterium Paracoccus aminophilus JCM 7686, containing primary and secondary chromids.</title>
        <authorList>
            <person name="Dziewit L."/>
            <person name="Czarnecki J."/>
            <person name="Wibberg D."/>
            <person name="Radlinska M."/>
            <person name="Mrozek P."/>
            <person name="Szymczak M."/>
            <person name="Schluter A."/>
            <person name="Puhler A."/>
            <person name="Bartosik D."/>
        </authorList>
    </citation>
    <scope>NUCLEOTIDE SEQUENCE [LARGE SCALE GENOMIC DNA]</scope>
    <source>
        <strain evidence="10">JCM 7686</strain>
    </source>
</reference>
<feature type="transmembrane region" description="Helical" evidence="9">
    <location>
        <begin position="378"/>
        <end position="405"/>
    </location>
</feature>
<dbReference type="Proteomes" id="UP000015480">
    <property type="component" value="Chromosome"/>
</dbReference>
<feature type="transmembrane region" description="Helical" evidence="9">
    <location>
        <begin position="436"/>
        <end position="457"/>
    </location>
</feature>
<accession>S5XWB4</accession>
<dbReference type="eggNOG" id="COG0168">
    <property type="taxonomic scope" value="Bacteria"/>
</dbReference>
<keyword evidence="6 9" id="KW-1133">Transmembrane helix</keyword>
<dbReference type="OrthoDB" id="7818483at2"/>
<dbReference type="GO" id="GO:0008324">
    <property type="term" value="F:monoatomic cation transmembrane transporter activity"/>
    <property type="evidence" value="ECO:0007669"/>
    <property type="project" value="InterPro"/>
</dbReference>
<evidence type="ECO:0000256" key="9">
    <source>
        <dbReference type="SAM" id="Phobius"/>
    </source>
</evidence>
<dbReference type="PANTHER" id="PTHR32024:SF2">
    <property type="entry name" value="TRK SYSTEM POTASSIUM UPTAKE PROTEIN TRKG-RELATED"/>
    <property type="match status" value="1"/>
</dbReference>